<evidence type="ECO:0000313" key="1">
    <source>
        <dbReference type="EMBL" id="GAH75774.1"/>
    </source>
</evidence>
<gene>
    <name evidence="1" type="ORF">S03H2_46181</name>
</gene>
<reference evidence="1" key="1">
    <citation type="journal article" date="2014" name="Front. Microbiol.">
        <title>High frequency of phylogenetically diverse reductive dehalogenase-homologous genes in deep subseafloor sedimentary metagenomes.</title>
        <authorList>
            <person name="Kawai M."/>
            <person name="Futagami T."/>
            <person name="Toyoda A."/>
            <person name="Takaki Y."/>
            <person name="Nishi S."/>
            <person name="Hori S."/>
            <person name="Arai W."/>
            <person name="Tsubouchi T."/>
            <person name="Morono Y."/>
            <person name="Uchiyama I."/>
            <person name="Ito T."/>
            <person name="Fujiyama A."/>
            <person name="Inagaki F."/>
            <person name="Takami H."/>
        </authorList>
    </citation>
    <scope>NUCLEOTIDE SEQUENCE</scope>
    <source>
        <strain evidence="1">Expedition CK06-06</strain>
    </source>
</reference>
<name>X1JBN2_9ZZZZ</name>
<sequence length="125" mass="13473">MVVKPTSRDARSAKQVTRKAIPLQKAHIHDTAVEADTNFLVPDITPSDAPCLFRIQIQVDTAAVFSAMVTNAAGGAGEMTLKFNSGAQLTAGVLNIFDMLVDVGDEVNFQVDQNVNIDKFIVQEV</sequence>
<comment type="caution">
    <text evidence="1">The sequence shown here is derived from an EMBL/GenBank/DDBJ whole genome shotgun (WGS) entry which is preliminary data.</text>
</comment>
<organism evidence="1">
    <name type="scientific">marine sediment metagenome</name>
    <dbReference type="NCBI Taxonomy" id="412755"/>
    <lineage>
        <taxon>unclassified sequences</taxon>
        <taxon>metagenomes</taxon>
        <taxon>ecological metagenomes</taxon>
    </lineage>
</organism>
<dbReference type="EMBL" id="BARU01028980">
    <property type="protein sequence ID" value="GAH75774.1"/>
    <property type="molecule type" value="Genomic_DNA"/>
</dbReference>
<protein>
    <submittedName>
        <fullName evidence="1">Uncharacterized protein</fullName>
    </submittedName>
</protein>
<accession>X1JBN2</accession>
<feature type="non-terminal residue" evidence="1">
    <location>
        <position position="125"/>
    </location>
</feature>
<dbReference type="AlphaFoldDB" id="X1JBN2"/>
<proteinExistence type="predicted"/>